<evidence type="ECO:0000313" key="1">
    <source>
        <dbReference type="EMBL" id="TFK96759.1"/>
    </source>
</evidence>
<name>A0A5C3Q6W0_9AGAR</name>
<organism evidence="1 2">
    <name type="scientific">Pterulicium gracile</name>
    <dbReference type="NCBI Taxonomy" id="1884261"/>
    <lineage>
        <taxon>Eukaryota</taxon>
        <taxon>Fungi</taxon>
        <taxon>Dikarya</taxon>
        <taxon>Basidiomycota</taxon>
        <taxon>Agaricomycotina</taxon>
        <taxon>Agaricomycetes</taxon>
        <taxon>Agaricomycetidae</taxon>
        <taxon>Agaricales</taxon>
        <taxon>Pleurotineae</taxon>
        <taxon>Pterulaceae</taxon>
        <taxon>Pterulicium</taxon>
    </lineage>
</organism>
<dbReference type="EMBL" id="ML178855">
    <property type="protein sequence ID" value="TFK96759.1"/>
    <property type="molecule type" value="Genomic_DNA"/>
</dbReference>
<gene>
    <name evidence="1" type="ORF">BDV98DRAFT_575599</name>
</gene>
<reference evidence="1 2" key="1">
    <citation type="journal article" date="2019" name="Nat. Ecol. Evol.">
        <title>Megaphylogeny resolves global patterns of mushroom evolution.</title>
        <authorList>
            <person name="Varga T."/>
            <person name="Krizsan K."/>
            <person name="Foldi C."/>
            <person name="Dima B."/>
            <person name="Sanchez-Garcia M."/>
            <person name="Sanchez-Ramirez S."/>
            <person name="Szollosi G.J."/>
            <person name="Szarkandi J.G."/>
            <person name="Papp V."/>
            <person name="Albert L."/>
            <person name="Andreopoulos W."/>
            <person name="Angelini C."/>
            <person name="Antonin V."/>
            <person name="Barry K.W."/>
            <person name="Bougher N.L."/>
            <person name="Buchanan P."/>
            <person name="Buyck B."/>
            <person name="Bense V."/>
            <person name="Catcheside P."/>
            <person name="Chovatia M."/>
            <person name="Cooper J."/>
            <person name="Damon W."/>
            <person name="Desjardin D."/>
            <person name="Finy P."/>
            <person name="Geml J."/>
            <person name="Haridas S."/>
            <person name="Hughes K."/>
            <person name="Justo A."/>
            <person name="Karasinski D."/>
            <person name="Kautmanova I."/>
            <person name="Kiss B."/>
            <person name="Kocsube S."/>
            <person name="Kotiranta H."/>
            <person name="LaButti K.M."/>
            <person name="Lechner B.E."/>
            <person name="Liimatainen K."/>
            <person name="Lipzen A."/>
            <person name="Lukacs Z."/>
            <person name="Mihaltcheva S."/>
            <person name="Morgado L.N."/>
            <person name="Niskanen T."/>
            <person name="Noordeloos M.E."/>
            <person name="Ohm R.A."/>
            <person name="Ortiz-Santana B."/>
            <person name="Ovrebo C."/>
            <person name="Racz N."/>
            <person name="Riley R."/>
            <person name="Savchenko A."/>
            <person name="Shiryaev A."/>
            <person name="Soop K."/>
            <person name="Spirin V."/>
            <person name="Szebenyi C."/>
            <person name="Tomsovsky M."/>
            <person name="Tulloss R.E."/>
            <person name="Uehling J."/>
            <person name="Grigoriev I.V."/>
            <person name="Vagvolgyi C."/>
            <person name="Papp T."/>
            <person name="Martin F.M."/>
            <person name="Miettinen O."/>
            <person name="Hibbett D.S."/>
            <person name="Nagy L.G."/>
        </authorList>
    </citation>
    <scope>NUCLEOTIDE SEQUENCE [LARGE SCALE GENOMIC DNA]</scope>
    <source>
        <strain evidence="1 2">CBS 309.79</strain>
    </source>
</reference>
<dbReference type="Proteomes" id="UP000305067">
    <property type="component" value="Unassembled WGS sequence"/>
</dbReference>
<dbReference type="AlphaFoldDB" id="A0A5C3Q6W0"/>
<keyword evidence="2" id="KW-1185">Reference proteome</keyword>
<proteinExistence type="predicted"/>
<sequence length="54" mass="5818">MHDSCGFSDSDSPFIPEAATHVPRCRCSSCAGVERVLIRVKAGEPDGLDLLSQR</sequence>
<protein>
    <submittedName>
        <fullName evidence="1">Uncharacterized protein</fullName>
    </submittedName>
</protein>
<evidence type="ECO:0000313" key="2">
    <source>
        <dbReference type="Proteomes" id="UP000305067"/>
    </source>
</evidence>
<accession>A0A5C3Q6W0</accession>